<name>A0AA41UEV0_9MICO</name>
<sequence>MTDEPAREPVRPQPDIANPDRVEIAPSGEAIRDTYTHGHHESVLRSHTWRTVVNSAAYLIPHLTPGLRVLDVGCGPGTITVDLARRVSPGTVTGVDASAAIVAQAAGLAVDEGMSNVAFQVGDVYALDFADDSFDLVHAHQVLQHLANPVAALKELRRVLKPGGILAARDVDYGGVAWYPKLPGLQSWMTAYRAVHYWNGGDPDAGRALKAWARLAGFDAVSSSASIWCFATDAERDWWGESWALRATESDFAAHAIESGAADLADLRAIAAAWRQWAGDPDGWFGMPHGEIIALK</sequence>
<keyword evidence="3" id="KW-0808">Transferase</keyword>
<proteinExistence type="predicted"/>
<dbReference type="SUPFAM" id="SSF53335">
    <property type="entry name" value="S-adenosyl-L-methionine-dependent methyltransferases"/>
    <property type="match status" value="1"/>
</dbReference>
<feature type="compositionally biased region" description="Basic and acidic residues" evidence="1">
    <location>
        <begin position="1"/>
        <end position="10"/>
    </location>
</feature>
<gene>
    <name evidence="3" type="ORF">MQH31_06410</name>
</gene>
<keyword evidence="4" id="KW-1185">Reference proteome</keyword>
<organism evidence="3 4">
    <name type="scientific">Cryobacterium zhongshanensis</name>
    <dbReference type="NCBI Taxonomy" id="2928153"/>
    <lineage>
        <taxon>Bacteria</taxon>
        <taxon>Bacillati</taxon>
        <taxon>Actinomycetota</taxon>
        <taxon>Actinomycetes</taxon>
        <taxon>Micrococcales</taxon>
        <taxon>Microbacteriaceae</taxon>
        <taxon>Cryobacterium</taxon>
    </lineage>
</organism>
<dbReference type="EMBL" id="JALGAR010000001">
    <property type="protein sequence ID" value="MCI4657442.1"/>
    <property type="molecule type" value="Genomic_DNA"/>
</dbReference>
<evidence type="ECO:0000313" key="3">
    <source>
        <dbReference type="EMBL" id="MCI4657442.1"/>
    </source>
</evidence>
<dbReference type="AlphaFoldDB" id="A0AA41UEV0"/>
<dbReference type="RefSeq" id="WP_243011356.1">
    <property type="nucleotide sequence ID" value="NZ_JALGAR010000001.1"/>
</dbReference>
<dbReference type="GO" id="GO:0032259">
    <property type="term" value="P:methylation"/>
    <property type="evidence" value="ECO:0007669"/>
    <property type="project" value="UniProtKB-KW"/>
</dbReference>
<protein>
    <submittedName>
        <fullName evidence="3">Methyltransferase domain-containing protein</fullName>
    </submittedName>
</protein>
<dbReference type="PANTHER" id="PTHR43591:SF24">
    <property type="entry name" value="2-METHOXY-6-POLYPRENYL-1,4-BENZOQUINOL METHYLASE, MITOCHONDRIAL"/>
    <property type="match status" value="1"/>
</dbReference>
<evidence type="ECO:0000256" key="1">
    <source>
        <dbReference type="SAM" id="MobiDB-lite"/>
    </source>
</evidence>
<feature type="domain" description="Methyltransferase" evidence="2">
    <location>
        <begin position="64"/>
        <end position="193"/>
    </location>
</feature>
<dbReference type="Proteomes" id="UP001165341">
    <property type="component" value="Unassembled WGS sequence"/>
</dbReference>
<evidence type="ECO:0000259" key="2">
    <source>
        <dbReference type="Pfam" id="PF13847"/>
    </source>
</evidence>
<dbReference type="PANTHER" id="PTHR43591">
    <property type="entry name" value="METHYLTRANSFERASE"/>
    <property type="match status" value="1"/>
</dbReference>
<keyword evidence="3" id="KW-0489">Methyltransferase</keyword>
<reference evidence="3" key="1">
    <citation type="submission" date="2022-03" db="EMBL/GenBank/DDBJ databases">
        <title>Cryobacterium sp. nov. strain ZS14-85, isolated from Antarctic soil.</title>
        <authorList>
            <person name="Li J."/>
            <person name="Niu G."/>
        </authorList>
    </citation>
    <scope>NUCLEOTIDE SEQUENCE</scope>
    <source>
        <strain evidence="3">ZS14-85</strain>
    </source>
</reference>
<dbReference type="InterPro" id="IPR025714">
    <property type="entry name" value="Methyltranfer_dom"/>
</dbReference>
<feature type="region of interest" description="Disordered" evidence="1">
    <location>
        <begin position="1"/>
        <end position="21"/>
    </location>
</feature>
<dbReference type="CDD" id="cd02440">
    <property type="entry name" value="AdoMet_MTases"/>
    <property type="match status" value="1"/>
</dbReference>
<comment type="caution">
    <text evidence="3">The sequence shown here is derived from an EMBL/GenBank/DDBJ whole genome shotgun (WGS) entry which is preliminary data.</text>
</comment>
<dbReference type="GO" id="GO:0008168">
    <property type="term" value="F:methyltransferase activity"/>
    <property type="evidence" value="ECO:0007669"/>
    <property type="project" value="UniProtKB-KW"/>
</dbReference>
<dbReference type="Pfam" id="PF13847">
    <property type="entry name" value="Methyltransf_31"/>
    <property type="match status" value="1"/>
</dbReference>
<dbReference type="Gene3D" id="3.40.50.150">
    <property type="entry name" value="Vaccinia Virus protein VP39"/>
    <property type="match status" value="1"/>
</dbReference>
<evidence type="ECO:0000313" key="4">
    <source>
        <dbReference type="Proteomes" id="UP001165341"/>
    </source>
</evidence>
<dbReference type="InterPro" id="IPR029063">
    <property type="entry name" value="SAM-dependent_MTases_sf"/>
</dbReference>
<accession>A0AA41UEV0</accession>